<evidence type="ECO:0000313" key="14">
    <source>
        <dbReference type="EMBL" id="MCY0965321.1"/>
    </source>
</evidence>
<dbReference type="PRINTS" id="PR01590">
    <property type="entry name" value="HTHFIS"/>
</dbReference>
<dbReference type="GO" id="GO:0005524">
    <property type="term" value="F:ATP binding"/>
    <property type="evidence" value="ECO:0007669"/>
    <property type="project" value="UniProtKB-KW"/>
</dbReference>
<evidence type="ECO:0000256" key="1">
    <source>
        <dbReference type="ARBA" id="ARBA00002167"/>
    </source>
</evidence>
<dbReference type="InterPro" id="IPR029016">
    <property type="entry name" value="GAF-like_dom_sf"/>
</dbReference>
<keyword evidence="8 12" id="KW-0238">DNA-binding</keyword>
<dbReference type="InterPro" id="IPR027417">
    <property type="entry name" value="P-loop_NTPase"/>
</dbReference>
<dbReference type="InterPro" id="IPR025944">
    <property type="entry name" value="Sigma_54_int_dom_CS"/>
</dbReference>
<keyword evidence="6 12" id="KW-0902">Two-component regulatory system</keyword>
<protein>
    <recommendedName>
        <fullName evidence="3 12">Nif-specific regulatory protein</fullName>
    </recommendedName>
</protein>
<dbReference type="NCBIfam" id="TIGR01817">
    <property type="entry name" value="nifA"/>
    <property type="match status" value="1"/>
</dbReference>
<dbReference type="FunFam" id="3.40.50.300:FF:000006">
    <property type="entry name" value="DNA-binding transcriptional regulator NtrC"/>
    <property type="match status" value="1"/>
</dbReference>
<dbReference type="Pfam" id="PF25601">
    <property type="entry name" value="AAA_lid_14"/>
    <property type="match status" value="1"/>
</dbReference>
<dbReference type="PROSITE" id="PS00676">
    <property type="entry name" value="SIGMA54_INTERACT_2"/>
    <property type="match status" value="1"/>
</dbReference>
<dbReference type="InterPro" id="IPR025662">
    <property type="entry name" value="Sigma_54_int_dom_ATP-bd_1"/>
</dbReference>
<dbReference type="PANTHER" id="PTHR32071">
    <property type="entry name" value="TRANSCRIPTIONAL REGULATORY PROTEIN"/>
    <property type="match status" value="1"/>
</dbReference>
<dbReference type="Pfam" id="PF00158">
    <property type="entry name" value="Sigma54_activat"/>
    <property type="match status" value="1"/>
</dbReference>
<dbReference type="PROSITE" id="PS00688">
    <property type="entry name" value="SIGMA54_INTERACT_3"/>
    <property type="match status" value="1"/>
</dbReference>
<evidence type="ECO:0000256" key="10">
    <source>
        <dbReference type="ARBA" id="ARBA00023163"/>
    </source>
</evidence>
<evidence type="ECO:0000256" key="11">
    <source>
        <dbReference type="ARBA" id="ARBA00023231"/>
    </source>
</evidence>
<dbReference type="SMART" id="SM00065">
    <property type="entry name" value="GAF"/>
    <property type="match status" value="1"/>
</dbReference>
<dbReference type="SUPFAM" id="SSF52540">
    <property type="entry name" value="P-loop containing nucleoside triphosphate hydrolases"/>
    <property type="match status" value="1"/>
</dbReference>
<dbReference type="InterPro" id="IPR003593">
    <property type="entry name" value="AAA+_ATPase"/>
</dbReference>
<dbReference type="Proteomes" id="UP001150830">
    <property type="component" value="Unassembled WGS sequence"/>
</dbReference>
<feature type="domain" description="Sigma-54 factor interaction" evidence="13">
    <location>
        <begin position="215"/>
        <end position="443"/>
    </location>
</feature>
<organism evidence="14 15">
    <name type="scientific">Parathalassolituus penaei</name>
    <dbReference type="NCBI Taxonomy" id="2997323"/>
    <lineage>
        <taxon>Bacteria</taxon>
        <taxon>Pseudomonadati</taxon>
        <taxon>Pseudomonadota</taxon>
        <taxon>Gammaproteobacteria</taxon>
        <taxon>Oceanospirillales</taxon>
        <taxon>Oceanospirillaceae</taxon>
        <taxon>Parathalassolituus</taxon>
    </lineage>
</organism>
<keyword evidence="5" id="KW-0067">ATP-binding</keyword>
<evidence type="ECO:0000256" key="5">
    <source>
        <dbReference type="ARBA" id="ARBA00022840"/>
    </source>
</evidence>
<evidence type="ECO:0000256" key="8">
    <source>
        <dbReference type="ARBA" id="ARBA00023125"/>
    </source>
</evidence>
<keyword evidence="10 12" id="KW-0804">Transcription</keyword>
<dbReference type="PANTHER" id="PTHR32071:SF117">
    <property type="entry name" value="PTS-DEPENDENT DIHYDROXYACETONE KINASE OPERON REGULATORY PROTEIN-RELATED"/>
    <property type="match status" value="1"/>
</dbReference>
<dbReference type="Pfam" id="PF02954">
    <property type="entry name" value="HTH_8"/>
    <property type="match status" value="1"/>
</dbReference>
<dbReference type="RefSeq" id="WP_283173532.1">
    <property type="nucleotide sequence ID" value="NZ_JAPNOA010000025.1"/>
</dbReference>
<comment type="subunit">
    <text evidence="2 12">Interacts with sigma-54.</text>
</comment>
<dbReference type="Gene3D" id="3.30.450.40">
    <property type="match status" value="1"/>
</dbReference>
<accession>A0A9X3EDR8</accession>
<dbReference type="Gene3D" id="1.10.10.60">
    <property type="entry name" value="Homeodomain-like"/>
    <property type="match status" value="1"/>
</dbReference>
<dbReference type="CDD" id="cd00009">
    <property type="entry name" value="AAA"/>
    <property type="match status" value="1"/>
</dbReference>
<dbReference type="InterPro" id="IPR002197">
    <property type="entry name" value="HTH_Fis"/>
</dbReference>
<dbReference type="Gene3D" id="3.40.50.300">
    <property type="entry name" value="P-loop containing nucleotide triphosphate hydrolases"/>
    <property type="match status" value="1"/>
</dbReference>
<evidence type="ECO:0000256" key="6">
    <source>
        <dbReference type="ARBA" id="ARBA00023012"/>
    </source>
</evidence>
<proteinExistence type="predicted"/>
<keyword evidence="15" id="KW-1185">Reference proteome</keyword>
<dbReference type="PROSITE" id="PS00675">
    <property type="entry name" value="SIGMA54_INTERACT_1"/>
    <property type="match status" value="1"/>
</dbReference>
<dbReference type="Pfam" id="PF01590">
    <property type="entry name" value="GAF"/>
    <property type="match status" value="1"/>
</dbReference>
<keyword evidence="4" id="KW-0547">Nucleotide-binding</keyword>
<keyword evidence="7 12" id="KW-0805">Transcription regulation</keyword>
<dbReference type="InterPro" id="IPR025943">
    <property type="entry name" value="Sigma_54_int_dom_ATP-bd_2"/>
</dbReference>
<dbReference type="InterPro" id="IPR058031">
    <property type="entry name" value="AAA_lid_NorR"/>
</dbReference>
<dbReference type="PROSITE" id="PS50045">
    <property type="entry name" value="SIGMA54_INTERACT_4"/>
    <property type="match status" value="1"/>
</dbReference>
<evidence type="ECO:0000313" key="15">
    <source>
        <dbReference type="Proteomes" id="UP001150830"/>
    </source>
</evidence>
<dbReference type="InterPro" id="IPR003018">
    <property type="entry name" value="GAF"/>
</dbReference>
<evidence type="ECO:0000256" key="12">
    <source>
        <dbReference type="RuleBase" id="RU368029"/>
    </source>
</evidence>
<dbReference type="SUPFAM" id="SSF55781">
    <property type="entry name" value="GAF domain-like"/>
    <property type="match status" value="1"/>
</dbReference>
<dbReference type="SMART" id="SM00382">
    <property type="entry name" value="AAA"/>
    <property type="match status" value="1"/>
</dbReference>
<dbReference type="AlphaFoldDB" id="A0A9X3EDR8"/>
<dbReference type="GO" id="GO:0043565">
    <property type="term" value="F:sequence-specific DNA binding"/>
    <property type="evidence" value="ECO:0007669"/>
    <property type="project" value="InterPro"/>
</dbReference>
<evidence type="ECO:0000259" key="13">
    <source>
        <dbReference type="PROSITE" id="PS50045"/>
    </source>
</evidence>
<evidence type="ECO:0000256" key="4">
    <source>
        <dbReference type="ARBA" id="ARBA00022741"/>
    </source>
</evidence>
<comment type="function">
    <text evidence="1 12">Required for activation of most nif operons, which are directly involved in nitrogen fixation.</text>
</comment>
<dbReference type="Gene3D" id="1.10.8.60">
    <property type="match status" value="1"/>
</dbReference>
<dbReference type="InterPro" id="IPR002078">
    <property type="entry name" value="Sigma_54_int"/>
</dbReference>
<evidence type="ECO:0000256" key="2">
    <source>
        <dbReference type="ARBA" id="ARBA00011135"/>
    </source>
</evidence>
<evidence type="ECO:0000256" key="9">
    <source>
        <dbReference type="ARBA" id="ARBA00023159"/>
    </source>
</evidence>
<dbReference type="InterPro" id="IPR010113">
    <property type="entry name" value="Nif-specific_regulatory_prot"/>
</dbReference>
<keyword evidence="9 12" id="KW-0010">Activator</keyword>
<gene>
    <name evidence="14" type="primary">nifA</name>
    <name evidence="14" type="ORF">OUO13_08995</name>
</gene>
<dbReference type="GO" id="GO:0009399">
    <property type="term" value="P:nitrogen fixation"/>
    <property type="evidence" value="ECO:0007669"/>
    <property type="project" value="UniProtKB-UniRule"/>
</dbReference>
<comment type="caution">
    <text evidence="14">The sequence shown here is derived from an EMBL/GenBank/DDBJ whole genome shotgun (WGS) entry which is preliminary data.</text>
</comment>
<reference evidence="14" key="1">
    <citation type="submission" date="2022-11" db="EMBL/GenBank/DDBJ databases">
        <title>Parathalassolutuus dongxingensis gen. nov., sp. nov., a novel member of family Oceanospirillaceae isolated from a coastal shrimp pond in Guangxi, China.</title>
        <authorList>
            <person name="Chen H."/>
        </authorList>
    </citation>
    <scope>NUCLEOTIDE SEQUENCE</scope>
    <source>
        <strain evidence="14">G-43</strain>
    </source>
</reference>
<evidence type="ECO:0000256" key="7">
    <source>
        <dbReference type="ARBA" id="ARBA00023015"/>
    </source>
</evidence>
<keyword evidence="11 12" id="KW-0535">Nitrogen fixation</keyword>
<dbReference type="GO" id="GO:0003700">
    <property type="term" value="F:DNA-binding transcription factor activity"/>
    <property type="evidence" value="ECO:0007669"/>
    <property type="project" value="UniProtKB-UniRule"/>
</dbReference>
<dbReference type="EMBL" id="JAPNOA010000025">
    <property type="protein sequence ID" value="MCY0965321.1"/>
    <property type="molecule type" value="Genomic_DNA"/>
</dbReference>
<sequence length="535" mass="59572">MVMTTARFARNGMRVNNRGEILERQFRALCQISGILSKASNIEETLSGILAVLHHEVGLQHGIVTLCNPEHTSLQVGAIHTDSDMVNKASGHVRYQAGEGIVGRVLQQNQPIVLGRIASEPRFLDRLEVYDLELPFIGVPIRDGDGSAIGVLAAQPDVPADDYLADRNQFMMAVADLLSQTVRLLVNVEEGQTIATERDELRREVRAKYGFDNMVVGHSEGMRRVFDQVRRVAKWDSTVLILGESGTGKELIANAIHYNSPRAHNRFVCLNCASLPENLLESELFGHEKGAFTNAVKQRKGRFEMADGGTLFLDEIGEISPLFQAKLLRVLQEGELERVGGGQTIKVNVRIVAATNRNLESEVEKGRFREDLYYRLNVMAIRIPPLRERLVDVPELSQFLLAKIAKQQGRPLRLTDSAMRMLMSYEWPGNVRQLENSLERAAVMSEEGVIDSDVIALPDQYRTPVLTSSHPPAAAASIAVPEVDLGNPELDERERLIAALEQAGWVQAKAARLLGMTPRQIAYRIQIMKINVRKI</sequence>
<evidence type="ECO:0000256" key="3">
    <source>
        <dbReference type="ARBA" id="ARBA00015308"/>
    </source>
</evidence>
<name>A0A9X3EDR8_9GAMM</name>
<dbReference type="GO" id="GO:0000160">
    <property type="term" value="P:phosphorelay signal transduction system"/>
    <property type="evidence" value="ECO:0007669"/>
    <property type="project" value="UniProtKB-UniRule"/>
</dbReference>